<dbReference type="Pfam" id="PF13910">
    <property type="entry name" value="DUF4209"/>
    <property type="match status" value="1"/>
</dbReference>
<dbReference type="Proteomes" id="UP000191057">
    <property type="component" value="Plasmid unnamed3"/>
</dbReference>
<dbReference type="Gene3D" id="1.25.40.10">
    <property type="entry name" value="Tetratricopeptide repeat domain"/>
    <property type="match status" value="1"/>
</dbReference>
<protein>
    <submittedName>
        <fullName evidence="1">Uncharacterized protein</fullName>
    </submittedName>
</protein>
<gene>
    <name evidence="1" type="ORF">B4918_32250</name>
</gene>
<evidence type="ECO:0000313" key="1">
    <source>
        <dbReference type="EMBL" id="AQY42565.1"/>
    </source>
</evidence>
<dbReference type="RefSeq" id="WP_079246559.1">
    <property type="nucleotide sequence ID" value="NZ_JARSYF010000075.1"/>
</dbReference>
<dbReference type="InterPro" id="IPR025209">
    <property type="entry name" value="DUF4209"/>
</dbReference>
<keyword evidence="1" id="KW-0614">Plasmid</keyword>
<accession>A0A9W3XM86</accession>
<organism evidence="1 2">
    <name type="scientific">Bacillus thuringiensis</name>
    <dbReference type="NCBI Taxonomy" id="1428"/>
    <lineage>
        <taxon>Bacteria</taxon>
        <taxon>Bacillati</taxon>
        <taxon>Bacillota</taxon>
        <taxon>Bacilli</taxon>
        <taxon>Bacillales</taxon>
        <taxon>Bacillaceae</taxon>
        <taxon>Bacillus</taxon>
        <taxon>Bacillus cereus group</taxon>
    </lineage>
</organism>
<evidence type="ECO:0000313" key="2">
    <source>
        <dbReference type="Proteomes" id="UP000191057"/>
    </source>
</evidence>
<geneLocation type="plasmid" evidence="1 2">
    <name>unnamed3</name>
</geneLocation>
<dbReference type="InterPro" id="IPR011990">
    <property type="entry name" value="TPR-like_helical_dom_sf"/>
</dbReference>
<proteinExistence type="predicted"/>
<sequence>MASNLWDDVNGIDYNLPYCEVDILVFNGLEKILGSIDKNHEEYNKIEILRDVFLLTLDFNDPEKPYKNRRFPQGRIEGIIDIDNFTEEMKNTLKTIIDERVLDSTFILYRVLDVYFILSKDYLILENSLFPTLMKLIDETLFEDNLSLFVALFKRGFQLFGKPPKKNIENEKTKILIGKVDEVLTKYNMETASEKIDEIYDLIRYLHRYKFVKDKKYPEITTNIARVLEENKDFVSAIEWWELCIKWNNKIKEHDLAGECVKNKALCFYEIAKKELEKENYFIVIEHMDSALLNLRKVRGNEELIKQWTQEKSVYQKKSLGQLKGIGIKGIDMTSQIEEMKKQLVGKDYMQMLQFIGRLAQSPDYESILKENANELFMASILLQKRKLNEDGKTIHTSKNDEEFPEHLILKYSIHYRRVALYVRNTIETLCDTHSLGIKELLRITSDNPFIPEGREQIVAKGLLEGLKGDYATSLSVLIPQFENSIRFLLEENGEIVTSLGEDTVQEEKNLNQLLLYRKLEEIFGLNTVKDMKYLFVHKGGCNLRNRVSHGLMCEAEFYSAAVVYAFALMLRIIIIPKLEIISKE</sequence>
<reference evidence="1 2" key="1">
    <citation type="submission" date="2017-03" db="EMBL/GenBank/DDBJ databases">
        <title>Complete genome sequence of Bacillus thuringiensis L-7601, a novel melanin producing strain.</title>
        <authorList>
            <person name="Cai J."/>
            <person name="Cao Z."/>
            <person name="Tan T."/>
        </authorList>
    </citation>
    <scope>NUCLEOTIDE SEQUENCE [LARGE SCALE GENOMIC DNA]</scope>
    <source>
        <strain evidence="1 2">L-7601</strain>
        <plasmid evidence="1 2">unnamed3</plasmid>
    </source>
</reference>
<dbReference type="EMBL" id="CP020005">
    <property type="protein sequence ID" value="AQY42565.1"/>
    <property type="molecule type" value="Genomic_DNA"/>
</dbReference>
<name>A0A9W3XM86_BACTU</name>
<dbReference type="AlphaFoldDB" id="A0A9W3XM86"/>